<protein>
    <recommendedName>
        <fullName evidence="3">DUF559 domain-containing protein</fullName>
    </recommendedName>
</protein>
<dbReference type="AlphaFoldDB" id="A0A132PN09"/>
<gene>
    <name evidence="1" type="ORF">AFM11_13140</name>
</gene>
<reference evidence="1 2" key="1">
    <citation type="submission" date="2015-07" db="EMBL/GenBank/DDBJ databases">
        <title>A draft genome sequence of Mycobacterium wolinskyi.</title>
        <authorList>
            <person name="de Man T.J."/>
            <person name="Perry K.A."/>
            <person name="Coulliette A.D."/>
            <person name="Jensen B."/>
            <person name="Toney N.C."/>
            <person name="Limbago B.M."/>
            <person name="Noble-Wang J."/>
        </authorList>
    </citation>
    <scope>NUCLEOTIDE SEQUENCE [LARGE SCALE GENOMIC DNA]</scope>
    <source>
        <strain evidence="1 2">CDC_01</strain>
    </source>
</reference>
<evidence type="ECO:0008006" key="3">
    <source>
        <dbReference type="Google" id="ProtNLM"/>
    </source>
</evidence>
<name>A0A132PN09_9MYCO</name>
<sequence>MGIIVGSEAMAAGTVTRQMLRAKYTMVHQNVYAPKSLALTARSRAFAAWLWSGRSATLAGYSAAAVLGSKWLPDDAPAELARVRQPSPPGILIHTGVIAQDELCVVDGMTCTNVARTCYDIGRRQPLDTAVIQIDALLNSARGQVADVLRIAERYPGARGIRRLRSALDLADAGAESPQETRLRLMLVRGGLPRPATQIPVTDEWGRTRRRIDMGWPEWTVGVEYDGQQHWLNPDIHDGDIVRLEFLAARGWTIVRVSSRQLRYRAPEIMTRVWNALYQAGYPRREYGL</sequence>
<proteinExistence type="predicted"/>
<evidence type="ECO:0000313" key="1">
    <source>
        <dbReference type="EMBL" id="KWX23726.1"/>
    </source>
</evidence>
<keyword evidence="2" id="KW-1185">Reference proteome</keyword>
<evidence type="ECO:0000313" key="2">
    <source>
        <dbReference type="Proteomes" id="UP000070612"/>
    </source>
</evidence>
<organism evidence="1 2">
    <name type="scientific">Mycolicibacterium wolinskyi</name>
    <dbReference type="NCBI Taxonomy" id="59750"/>
    <lineage>
        <taxon>Bacteria</taxon>
        <taxon>Bacillati</taxon>
        <taxon>Actinomycetota</taxon>
        <taxon>Actinomycetes</taxon>
        <taxon>Mycobacteriales</taxon>
        <taxon>Mycobacteriaceae</taxon>
        <taxon>Mycolicibacterium</taxon>
    </lineage>
</organism>
<dbReference type="InterPro" id="IPR011335">
    <property type="entry name" value="Restrct_endonuc-II-like"/>
</dbReference>
<dbReference type="Proteomes" id="UP000070612">
    <property type="component" value="Unassembled WGS sequence"/>
</dbReference>
<dbReference type="PATRIC" id="fig|59750.3.peg.6721"/>
<dbReference type="STRING" id="59750.AWC31_03425"/>
<comment type="caution">
    <text evidence="1">The sequence shown here is derived from an EMBL/GenBank/DDBJ whole genome shotgun (WGS) entry which is preliminary data.</text>
</comment>
<dbReference type="EMBL" id="LGTW01000007">
    <property type="protein sequence ID" value="KWX23726.1"/>
    <property type="molecule type" value="Genomic_DNA"/>
</dbReference>
<dbReference type="SUPFAM" id="SSF52980">
    <property type="entry name" value="Restriction endonuclease-like"/>
    <property type="match status" value="1"/>
</dbReference>
<accession>A0A132PN09</accession>